<dbReference type="PANTHER" id="PTHR42811">
    <property type="entry name" value="SERINE ACETYLTRANSFERASE"/>
    <property type="match status" value="1"/>
</dbReference>
<reference evidence="2" key="1">
    <citation type="submission" date="2016-10" db="EMBL/GenBank/DDBJ databases">
        <authorList>
            <person name="Varghese N."/>
            <person name="Submissions S."/>
        </authorList>
    </citation>
    <scope>NUCLEOTIDE SEQUENCE [LARGE SCALE GENOMIC DNA]</scope>
    <source>
        <strain evidence="2">CGMCC 1.8975</strain>
    </source>
</reference>
<dbReference type="GO" id="GO:0016740">
    <property type="term" value="F:transferase activity"/>
    <property type="evidence" value="ECO:0007669"/>
    <property type="project" value="UniProtKB-KW"/>
</dbReference>
<keyword evidence="1" id="KW-0808">Transferase</keyword>
<dbReference type="Pfam" id="PF00132">
    <property type="entry name" value="Hexapep"/>
    <property type="match status" value="1"/>
</dbReference>
<dbReference type="Gene3D" id="2.160.10.10">
    <property type="entry name" value="Hexapeptide repeat proteins"/>
    <property type="match status" value="1"/>
</dbReference>
<protein>
    <submittedName>
        <fullName evidence="1">Serine O-acetyltransferase</fullName>
    </submittedName>
</protein>
<dbReference type="EMBL" id="FNOV01000008">
    <property type="protein sequence ID" value="SDY39648.1"/>
    <property type="molecule type" value="Genomic_DNA"/>
</dbReference>
<keyword evidence="2" id="KW-1185">Reference proteome</keyword>
<evidence type="ECO:0000313" key="1">
    <source>
        <dbReference type="EMBL" id="SDY39648.1"/>
    </source>
</evidence>
<proteinExistence type="predicted"/>
<dbReference type="SUPFAM" id="SSF51161">
    <property type="entry name" value="Trimeric LpxA-like enzymes"/>
    <property type="match status" value="1"/>
</dbReference>
<accession>A0A1H3JJQ6</accession>
<name>A0A1H3JJQ6_9BACT</name>
<gene>
    <name evidence="1" type="ORF">SAMN04488069_10894</name>
</gene>
<dbReference type="AlphaFoldDB" id="A0A1H3JJQ6"/>
<dbReference type="RefSeq" id="WP_217633869.1">
    <property type="nucleotide sequence ID" value="NZ_FNOV01000008.1"/>
</dbReference>
<dbReference type="InterPro" id="IPR001451">
    <property type="entry name" value="Hexapep"/>
</dbReference>
<dbReference type="InterPro" id="IPR011004">
    <property type="entry name" value="Trimer_LpxA-like_sf"/>
</dbReference>
<sequence>MRIQLALPEMELTRLLQRQLTALFVFNSPAEDEALQAGCAYAQERVAYSFQFHRNKYYRRDGAVYFSPFQSSQYAIFLYYAAYYLGQQAATESLADRVYYLNKALNGVDLYHQTVLPAVFGLDHPVGSVMGRAEYGNYFSFMQGCTVGQNNGLSPRIGENVCLMAYAGVLGNSHIGDNCILGAQALVIDEHIPANSHVFGRSPHLIVRTKTAEIMRVRSERWWFATE</sequence>
<dbReference type="Proteomes" id="UP000199249">
    <property type="component" value="Unassembled WGS sequence"/>
</dbReference>
<evidence type="ECO:0000313" key="2">
    <source>
        <dbReference type="Proteomes" id="UP000199249"/>
    </source>
</evidence>
<organism evidence="1 2">
    <name type="scientific">Hymenobacter psychrophilus</name>
    <dbReference type="NCBI Taxonomy" id="651662"/>
    <lineage>
        <taxon>Bacteria</taxon>
        <taxon>Pseudomonadati</taxon>
        <taxon>Bacteroidota</taxon>
        <taxon>Cytophagia</taxon>
        <taxon>Cytophagales</taxon>
        <taxon>Hymenobacteraceae</taxon>
        <taxon>Hymenobacter</taxon>
    </lineage>
</organism>
<dbReference type="STRING" id="651662.SAMN04488069_10894"/>